<name>A0ACB8X1M6_9TELE</name>
<dbReference type="EMBL" id="CM041534">
    <property type="protein sequence ID" value="KAI3373618.1"/>
    <property type="molecule type" value="Genomic_DNA"/>
</dbReference>
<proteinExistence type="predicted"/>
<sequence>MAKTVASSSAITGEVCREVCRDRTLTPLCLRLGVLKHTRGMTQLAFPPLSVRDAALTLSNVFFDLFLTLGEKMAPPSITLLPDKRSPTNGHSSPARTGRIIVEGYMKTDDRMRLAKERREERERSLAAREQLIREKERRAQLQYERTVEERGKRLEEQRQKEELRRAAVEEKRKQQLEEERERLEALMKRSLERSLQLEQRTKRWSRGCPTGAAPCSPHRSPFCSSLNPADHNRHGLQGGSQSTPNTPKKERLRRERRTASPGCGSPVRRSESPASAVKHLGSPTTYKLTCKMRTQSPSNAHQYHYSPTRHRPNLSPDERKAEDKKGEKHNEQSKAETAVKRNTDISSTSPCSQTGKHKVDTEITKSRASKGETFDKHLKGDASEKNQSPDRKDHVSSKVDPSEKKQSNAQDGDKKKESAPCASTGKMAAGTTNAEEATRLLAERRRQARAQKELEEKKREEEERLKEEQLKKQLVQEQQQQEEKAQQVKEKGKNEQDPQRLKQEEDKQKKEEEEKELQSQMDKEREKAKSQAQEDAERQRQDREMQTQQEEEERLLRKKRIEEIMKRTRKGEADLKVLVNLSVKSTVMFFLLPTGELKAIQSKAQVNEQTIKKVEFQVKEQVTVQVNSKESALVKKEEAGVAQTDNQKSVPGKNNTDKRPNTKQSNEHGSQPIREGKACDLKQQGSEVDANVNKQHRANVKDQVSKGPTKPAADATIKQREGGMMNGAVKGKGSALTSSHLAGEVSKQQSLRVSAAEEKAKGGPQKEAPRPPVKPLPVGHLSPPIIKLEQPDAKGAGCYDEVQSMEVSPASKEELISIPEFSPVNEIQHGSISNARALEDLMDLTGSVTYPKLSSEGNISDCNKNLIEGVIIHSPSKMVRPHFGPPRLKPRSYEDGHGIGQNEGNYNPNAKNRRDVQGYPAKAPFNWRDSRGRGRPPVVRRVPLMGEQREPRFNNWRFPNQDSFQSYPPKMEPHHGQRRPSPSRPNRPPHVQHQSSSRSPAQGSPSQRGPPFHGPPSGHRSPSPRHFRNHAADRRPGSAPAFQGSFRGHKRQSGFQHQEQRNRDPRGNYSPRERPYEHSGHGAKRWNEAGAFSHQHNGEHGPSGSQRSPREMHGRGSCPERWSSEQDSRRQRGPVERQGSRSHSRERAQDIPHQPPFRTPSWKGGPSPSSSYHRSPQERQVAGPRKRRISDMNMPPSDPAQEHGNPKYPRRERPQLLSIPRPFGGKPLSLRDKSHLVKSRQVRAESLMKLRIPPSVKLRPRLGDPASRGNVSSVFAIRKKRFQSNAVPPKNPEPRKAKPQQSPRREESNTSKSSRDSDTDKEQVESRRSLNTHRSSPIEKRDLVVLSHWPPGPSSSSKDDSPPKEHSPKPRTERSSDGDDTPNRLSKTNDARSSPEERKRDYVDKRMFRPFNPMQDSYRGRPFRRPGQGPMQRPKFTGGPRKMGPELSGNFRRPLMSGAKLSRDSTTPHHNILRGPQWVTMEGVALPQMLLYLTGDAGQTRCRLKDSAGFSLFHSLHLYSSLSRWAAIAQPSFLVTLMMEEDRKENQREELYSSTLQENSQESSHNGPVPPVGAAVPKSVPTESFSSLLPKALSAVLHSTSPPGLGSEPQPSRDPAKHAPLNLEQLRTELKDLRDQFDQMKSQHNKEIKLLMNELDEEKRIRLTLQVKKLLMQLLKDVMFNLKKDYNSSVLKSLISPGMSSEIFDNFVSEVGFFTGEEPEGDLFVVLKKDVIPTKRPVRDKVSVT</sequence>
<accession>A0ACB8X1M6</accession>
<evidence type="ECO:0000313" key="1">
    <source>
        <dbReference type="EMBL" id="KAI3373618.1"/>
    </source>
</evidence>
<comment type="caution">
    <text evidence="1">The sequence shown here is derived from an EMBL/GenBank/DDBJ whole genome shotgun (WGS) entry which is preliminary data.</text>
</comment>
<gene>
    <name evidence="1" type="ORF">L3Q82_022215</name>
</gene>
<feature type="non-terminal residue" evidence="1">
    <location>
        <position position="1746"/>
    </location>
</feature>
<reference evidence="1" key="1">
    <citation type="submission" date="2022-04" db="EMBL/GenBank/DDBJ databases">
        <title>Jade perch genome.</title>
        <authorList>
            <person name="Chao B."/>
        </authorList>
    </citation>
    <scope>NUCLEOTIDE SEQUENCE</scope>
    <source>
        <strain evidence="1">CB-2022</strain>
    </source>
</reference>
<keyword evidence="2" id="KW-1185">Reference proteome</keyword>
<dbReference type="Proteomes" id="UP000831701">
    <property type="component" value="Chromosome 4"/>
</dbReference>
<evidence type="ECO:0000313" key="2">
    <source>
        <dbReference type="Proteomes" id="UP000831701"/>
    </source>
</evidence>
<protein>
    <submittedName>
        <fullName evidence="1">Uncharacterized protein</fullName>
    </submittedName>
</protein>
<organism evidence="1 2">
    <name type="scientific">Scortum barcoo</name>
    <name type="common">barcoo grunter</name>
    <dbReference type="NCBI Taxonomy" id="214431"/>
    <lineage>
        <taxon>Eukaryota</taxon>
        <taxon>Metazoa</taxon>
        <taxon>Chordata</taxon>
        <taxon>Craniata</taxon>
        <taxon>Vertebrata</taxon>
        <taxon>Euteleostomi</taxon>
        <taxon>Actinopterygii</taxon>
        <taxon>Neopterygii</taxon>
        <taxon>Teleostei</taxon>
        <taxon>Neoteleostei</taxon>
        <taxon>Acanthomorphata</taxon>
        <taxon>Eupercaria</taxon>
        <taxon>Centrarchiformes</taxon>
        <taxon>Terapontoidei</taxon>
        <taxon>Terapontidae</taxon>
        <taxon>Scortum</taxon>
    </lineage>
</organism>